<dbReference type="RefSeq" id="WP_327968763.1">
    <property type="nucleotide sequence ID" value="NZ_JARMQG010000208.1"/>
</dbReference>
<dbReference type="PANTHER" id="PTHR33747:SF1">
    <property type="entry name" value="ADENYLATE CYCLASE-ASSOCIATED CAP C-TERMINAL DOMAIN-CONTAINING PROTEIN"/>
    <property type="match status" value="1"/>
</dbReference>
<reference evidence="2 3" key="1">
    <citation type="submission" date="2023-03" db="EMBL/GenBank/DDBJ databases">
        <title>Bacillus Genome Sequencing.</title>
        <authorList>
            <person name="Dunlap C."/>
        </authorList>
    </citation>
    <scope>NUCLEOTIDE SEQUENCE [LARGE SCALE GENOMIC DNA]</scope>
    <source>
        <strain evidence="2 3">B-14544</strain>
    </source>
</reference>
<gene>
    <name evidence="2" type="ORF">P4447_14825</name>
</gene>
<protein>
    <submittedName>
        <fullName evidence="2">SEC-C metal-binding domain-containing protein</fullName>
    </submittedName>
</protein>
<dbReference type="Pfam" id="PF02810">
    <property type="entry name" value="SEC-C"/>
    <property type="match status" value="1"/>
</dbReference>
<evidence type="ECO:0000313" key="3">
    <source>
        <dbReference type="Proteomes" id="UP001330749"/>
    </source>
</evidence>
<comment type="caution">
    <text evidence="2">The sequence shown here is derived from an EMBL/GenBank/DDBJ whole genome shotgun (WGS) entry which is preliminary data.</text>
</comment>
<dbReference type="SUPFAM" id="SSF103642">
    <property type="entry name" value="Sec-C motif"/>
    <property type="match status" value="1"/>
</dbReference>
<dbReference type="InterPro" id="IPR004027">
    <property type="entry name" value="SEC_C_motif"/>
</dbReference>
<feature type="region of interest" description="Disordered" evidence="1">
    <location>
        <begin position="75"/>
        <end position="111"/>
    </location>
</feature>
<sequence length="111" mass="12618">MDRKTADSFVEECVYATRIGEGPNQVMQYLGSVLEFESLEMVQTVMDQVVYLMNNTKQWFLKGYTPIELREQSLQPGLVTSPKHSESKTNEKIGRNDPCPCGSGKKYKKCC</sequence>
<evidence type="ECO:0000256" key="1">
    <source>
        <dbReference type="SAM" id="MobiDB-lite"/>
    </source>
</evidence>
<dbReference type="PANTHER" id="PTHR33747">
    <property type="entry name" value="UPF0225 PROTEIN SCO1677"/>
    <property type="match status" value="1"/>
</dbReference>
<evidence type="ECO:0000313" key="2">
    <source>
        <dbReference type="EMBL" id="MED3563697.1"/>
    </source>
</evidence>
<organism evidence="2 3">
    <name type="scientific">Bacillus xiapuensis</name>
    <dbReference type="NCBI Taxonomy" id="2014075"/>
    <lineage>
        <taxon>Bacteria</taxon>
        <taxon>Bacillati</taxon>
        <taxon>Bacillota</taxon>
        <taxon>Bacilli</taxon>
        <taxon>Bacillales</taxon>
        <taxon>Bacillaceae</taxon>
        <taxon>Bacillus</taxon>
    </lineage>
</organism>
<accession>A0ABU6NCZ9</accession>
<dbReference type="EMBL" id="JARMQG010000208">
    <property type="protein sequence ID" value="MED3563697.1"/>
    <property type="molecule type" value="Genomic_DNA"/>
</dbReference>
<name>A0ABU6NCZ9_9BACI</name>
<dbReference type="Gene3D" id="3.10.450.50">
    <property type="match status" value="1"/>
</dbReference>
<feature type="compositionally biased region" description="Basic and acidic residues" evidence="1">
    <location>
        <begin position="83"/>
        <end position="95"/>
    </location>
</feature>
<dbReference type="Proteomes" id="UP001330749">
    <property type="component" value="Unassembled WGS sequence"/>
</dbReference>
<proteinExistence type="predicted"/>
<keyword evidence="3" id="KW-1185">Reference proteome</keyword>